<feature type="compositionally biased region" description="Gly residues" evidence="1">
    <location>
        <begin position="29"/>
        <end position="41"/>
    </location>
</feature>
<feature type="region of interest" description="Disordered" evidence="1">
    <location>
        <begin position="167"/>
        <end position="191"/>
    </location>
</feature>
<dbReference type="Gramene" id="TVU26206">
    <property type="protein sequence ID" value="TVU26206"/>
    <property type="gene ID" value="EJB05_28743"/>
</dbReference>
<keyword evidence="3" id="KW-1185">Reference proteome</keyword>
<feature type="region of interest" description="Disordered" evidence="1">
    <location>
        <begin position="1"/>
        <end position="62"/>
    </location>
</feature>
<protein>
    <submittedName>
        <fullName evidence="2">Uncharacterized protein</fullName>
    </submittedName>
</protein>
<organism evidence="2 3">
    <name type="scientific">Eragrostis curvula</name>
    <name type="common">weeping love grass</name>
    <dbReference type="NCBI Taxonomy" id="38414"/>
    <lineage>
        <taxon>Eukaryota</taxon>
        <taxon>Viridiplantae</taxon>
        <taxon>Streptophyta</taxon>
        <taxon>Embryophyta</taxon>
        <taxon>Tracheophyta</taxon>
        <taxon>Spermatophyta</taxon>
        <taxon>Magnoliopsida</taxon>
        <taxon>Liliopsida</taxon>
        <taxon>Poales</taxon>
        <taxon>Poaceae</taxon>
        <taxon>PACMAD clade</taxon>
        <taxon>Chloridoideae</taxon>
        <taxon>Eragrostideae</taxon>
        <taxon>Eragrostidinae</taxon>
        <taxon>Eragrostis</taxon>
    </lineage>
</organism>
<evidence type="ECO:0000313" key="3">
    <source>
        <dbReference type="Proteomes" id="UP000324897"/>
    </source>
</evidence>
<accession>A0A5J9URJ8</accession>
<evidence type="ECO:0000256" key="1">
    <source>
        <dbReference type="SAM" id="MobiDB-lite"/>
    </source>
</evidence>
<feature type="non-terminal residue" evidence="2">
    <location>
        <position position="1"/>
    </location>
</feature>
<gene>
    <name evidence="2" type="ORF">EJB05_28743</name>
</gene>
<reference evidence="2 3" key="1">
    <citation type="journal article" date="2019" name="Sci. Rep.">
        <title>A high-quality genome of Eragrostis curvula grass provides insights into Poaceae evolution and supports new strategies to enhance forage quality.</title>
        <authorList>
            <person name="Carballo J."/>
            <person name="Santos B.A.C.M."/>
            <person name="Zappacosta D."/>
            <person name="Garbus I."/>
            <person name="Selva J.P."/>
            <person name="Gallo C.A."/>
            <person name="Diaz A."/>
            <person name="Albertini E."/>
            <person name="Caccamo M."/>
            <person name="Echenique V."/>
        </authorList>
    </citation>
    <scope>NUCLEOTIDE SEQUENCE [LARGE SCALE GENOMIC DNA]</scope>
    <source>
        <strain evidence="3">cv. Victoria</strain>
        <tissue evidence="2">Leaf</tissue>
    </source>
</reference>
<feature type="compositionally biased region" description="Low complexity" evidence="1">
    <location>
        <begin position="42"/>
        <end position="61"/>
    </location>
</feature>
<dbReference type="Proteomes" id="UP000324897">
    <property type="component" value="Chromosome 2"/>
</dbReference>
<proteinExistence type="predicted"/>
<sequence>MEAAAYAPAVSQPPAGLGPASPTTASTGEGAGARAGAGTGVARGAAAEAPTPAATEAARSTVADAPSPDAFALSPLGLASTVASGAALPPGQAVSALGHATTVLGQAIAATVPGDSTPAADTWAPTTTLLSGPTHYDCTNPTIPMTMTNNAPTAATINAMIITPTTTSENTEQQRRAARPSAPPPAGGSCGPALEVGRCC</sequence>
<comment type="caution">
    <text evidence="2">The sequence shown here is derived from an EMBL/GenBank/DDBJ whole genome shotgun (WGS) entry which is preliminary data.</text>
</comment>
<dbReference type="EMBL" id="RWGY01000013">
    <property type="protein sequence ID" value="TVU26206.1"/>
    <property type="molecule type" value="Genomic_DNA"/>
</dbReference>
<name>A0A5J9URJ8_9POAL</name>
<evidence type="ECO:0000313" key="2">
    <source>
        <dbReference type="EMBL" id="TVU26206.1"/>
    </source>
</evidence>
<dbReference type="AlphaFoldDB" id="A0A5J9URJ8"/>